<evidence type="ECO:0000256" key="1">
    <source>
        <dbReference type="SAM" id="Phobius"/>
    </source>
</evidence>
<keyword evidence="3" id="KW-0808">Transferase</keyword>
<dbReference type="Proteomes" id="UP000639859">
    <property type="component" value="Unassembled WGS sequence"/>
</dbReference>
<feature type="transmembrane region" description="Helical" evidence="1">
    <location>
        <begin position="215"/>
        <end position="232"/>
    </location>
</feature>
<dbReference type="RefSeq" id="WP_198576834.1">
    <property type="nucleotide sequence ID" value="NZ_JADWOX010000009.1"/>
</dbReference>
<keyword evidence="1" id="KW-1133">Transmembrane helix</keyword>
<keyword evidence="3" id="KW-0012">Acyltransferase</keyword>
<feature type="transmembrane region" description="Helical" evidence="1">
    <location>
        <begin position="94"/>
        <end position="118"/>
    </location>
</feature>
<feature type="transmembrane region" description="Helical" evidence="1">
    <location>
        <begin position="334"/>
        <end position="355"/>
    </location>
</feature>
<protein>
    <submittedName>
        <fullName evidence="3">Acyltransferase</fullName>
    </submittedName>
</protein>
<dbReference type="Pfam" id="PF01757">
    <property type="entry name" value="Acyl_transf_3"/>
    <property type="match status" value="1"/>
</dbReference>
<organism evidence="3 4">
    <name type="scientific">Caulobacter hibisci</name>
    <dbReference type="NCBI Taxonomy" id="2035993"/>
    <lineage>
        <taxon>Bacteria</taxon>
        <taxon>Pseudomonadati</taxon>
        <taxon>Pseudomonadota</taxon>
        <taxon>Alphaproteobacteria</taxon>
        <taxon>Caulobacterales</taxon>
        <taxon>Caulobacteraceae</taxon>
        <taxon>Caulobacter</taxon>
    </lineage>
</organism>
<feature type="transmembrane region" description="Helical" evidence="1">
    <location>
        <begin position="125"/>
        <end position="141"/>
    </location>
</feature>
<dbReference type="InterPro" id="IPR050879">
    <property type="entry name" value="Acyltransferase_3"/>
</dbReference>
<feature type="transmembrane region" description="Helical" evidence="1">
    <location>
        <begin position="183"/>
        <end position="203"/>
    </location>
</feature>
<reference evidence="3 4" key="1">
    <citation type="submission" date="2020-11" db="EMBL/GenBank/DDBJ databases">
        <title>genome sequence of strain KACC 18849.</title>
        <authorList>
            <person name="Gao J."/>
            <person name="Zhang X."/>
        </authorList>
    </citation>
    <scope>NUCLEOTIDE SEQUENCE [LARGE SCALE GENOMIC DNA]</scope>
    <source>
        <strain evidence="3 4">KACC 18849</strain>
    </source>
</reference>
<comment type="caution">
    <text evidence="3">The sequence shown here is derived from an EMBL/GenBank/DDBJ whole genome shotgun (WGS) entry which is preliminary data.</text>
</comment>
<feature type="transmembrane region" description="Helical" evidence="1">
    <location>
        <begin position="244"/>
        <end position="260"/>
    </location>
</feature>
<dbReference type="InterPro" id="IPR002656">
    <property type="entry name" value="Acyl_transf_3_dom"/>
</dbReference>
<gene>
    <name evidence="3" type="ORF">I4Q42_14720</name>
</gene>
<evidence type="ECO:0000259" key="2">
    <source>
        <dbReference type="Pfam" id="PF01757"/>
    </source>
</evidence>
<keyword evidence="4" id="KW-1185">Reference proteome</keyword>
<feature type="transmembrane region" description="Helical" evidence="1">
    <location>
        <begin position="294"/>
        <end position="314"/>
    </location>
</feature>
<keyword evidence="1" id="KW-0472">Membrane</keyword>
<feature type="domain" description="Acyltransferase 3" evidence="2">
    <location>
        <begin position="20"/>
        <end position="352"/>
    </location>
</feature>
<evidence type="ECO:0000313" key="3">
    <source>
        <dbReference type="EMBL" id="MBI1684924.1"/>
    </source>
</evidence>
<feature type="transmembrane region" description="Helical" evidence="1">
    <location>
        <begin position="161"/>
        <end position="178"/>
    </location>
</feature>
<name>A0ABS0SZF0_9CAUL</name>
<dbReference type="PANTHER" id="PTHR23028:SF53">
    <property type="entry name" value="ACYL_TRANSF_3 DOMAIN-CONTAINING PROTEIN"/>
    <property type="match status" value="1"/>
</dbReference>
<dbReference type="GO" id="GO:0016746">
    <property type="term" value="F:acyltransferase activity"/>
    <property type="evidence" value="ECO:0007669"/>
    <property type="project" value="UniProtKB-KW"/>
</dbReference>
<keyword evidence="1" id="KW-0812">Transmembrane</keyword>
<proteinExistence type="predicted"/>
<evidence type="ECO:0000313" key="4">
    <source>
        <dbReference type="Proteomes" id="UP000639859"/>
    </source>
</evidence>
<sequence>MKVVDQIGREPTPFPNSLPALTSIRFALALGVVLFHYQLQWPWNAMPLTGIFDRAGLGVDAFFILSGFVLTHAYRQVLEDGQLDYRRFLAARFARVYPAHIAVLGFVLVMVGAGTLIGAEFDRRLYNPVGLLTTVLLVHAWLPETVVAEWNGPSWSLSAEWFAYLAFPAFAWIGLVLARRPWILLALSALVFLVLDLAYQAVFGDLIVHAQLNMGVLRIIPEFLYGIGLYRLGQRVLFARRQAIGAAWLSAIILLLLMHFKADERVVVAAAGPLVLSLALLSKPGADRAVARPWMLAAGEASYALYLVHMPVLIGWKGVNSALTQRSSAYVLAWWEVACLLFLTLVAAFAVHYLIERPARTWIRRGADRLWPATVQAKSPGPRTLGP</sequence>
<accession>A0ABS0SZF0</accession>
<dbReference type="EMBL" id="JADWOX010000009">
    <property type="protein sequence ID" value="MBI1684924.1"/>
    <property type="molecule type" value="Genomic_DNA"/>
</dbReference>
<feature type="transmembrane region" description="Helical" evidence="1">
    <location>
        <begin position="266"/>
        <end position="282"/>
    </location>
</feature>
<dbReference type="PANTHER" id="PTHR23028">
    <property type="entry name" value="ACETYLTRANSFERASE"/>
    <property type="match status" value="1"/>
</dbReference>